<evidence type="ECO:0000256" key="3">
    <source>
        <dbReference type="ARBA" id="ARBA00023163"/>
    </source>
</evidence>
<dbReference type="GO" id="GO:0003677">
    <property type="term" value="F:DNA binding"/>
    <property type="evidence" value="ECO:0007669"/>
    <property type="project" value="UniProtKB-KW"/>
</dbReference>
<evidence type="ECO:0000313" key="6">
    <source>
        <dbReference type="Proteomes" id="UP001183388"/>
    </source>
</evidence>
<dbReference type="EMBL" id="JAVREN010000039">
    <property type="protein sequence ID" value="MDT0309504.1"/>
    <property type="molecule type" value="Genomic_DNA"/>
</dbReference>
<dbReference type="Pfam" id="PF00356">
    <property type="entry name" value="LacI"/>
    <property type="match status" value="1"/>
</dbReference>
<dbReference type="SUPFAM" id="SSF47413">
    <property type="entry name" value="lambda repressor-like DNA-binding domains"/>
    <property type="match status" value="1"/>
</dbReference>
<reference evidence="6" key="1">
    <citation type="submission" date="2023-07" db="EMBL/GenBank/DDBJ databases">
        <title>30 novel species of actinomycetes from the DSMZ collection.</title>
        <authorList>
            <person name="Nouioui I."/>
        </authorList>
    </citation>
    <scope>NUCLEOTIDE SEQUENCE [LARGE SCALE GENOMIC DNA]</scope>
    <source>
        <strain evidence="6">DSM 44917</strain>
    </source>
</reference>
<evidence type="ECO:0000256" key="1">
    <source>
        <dbReference type="ARBA" id="ARBA00023015"/>
    </source>
</evidence>
<gene>
    <name evidence="5" type="ORF">RM780_21450</name>
</gene>
<feature type="domain" description="HTH lacI-type" evidence="4">
    <location>
        <begin position="2"/>
        <end position="56"/>
    </location>
</feature>
<proteinExistence type="predicted"/>
<comment type="caution">
    <text evidence="5">The sequence shown here is derived from an EMBL/GenBank/DDBJ whole genome shotgun (WGS) entry which is preliminary data.</text>
</comment>
<dbReference type="PANTHER" id="PTHR30146:SF109">
    <property type="entry name" value="HTH-TYPE TRANSCRIPTIONAL REGULATOR GALS"/>
    <property type="match status" value="1"/>
</dbReference>
<dbReference type="SMART" id="SM00354">
    <property type="entry name" value="HTH_LACI"/>
    <property type="match status" value="1"/>
</dbReference>
<dbReference type="RefSeq" id="WP_311632465.1">
    <property type="nucleotide sequence ID" value="NZ_JAVREN010000039.1"/>
</dbReference>
<evidence type="ECO:0000259" key="4">
    <source>
        <dbReference type="PROSITE" id="PS50932"/>
    </source>
</evidence>
<organism evidence="5 6">
    <name type="scientific">Streptomyces boetiae</name>
    <dbReference type="NCBI Taxonomy" id="3075541"/>
    <lineage>
        <taxon>Bacteria</taxon>
        <taxon>Bacillati</taxon>
        <taxon>Actinomycetota</taxon>
        <taxon>Actinomycetes</taxon>
        <taxon>Kitasatosporales</taxon>
        <taxon>Streptomycetaceae</taxon>
        <taxon>Streptomyces</taxon>
    </lineage>
</organism>
<dbReference type="InterPro" id="IPR010982">
    <property type="entry name" value="Lambda_DNA-bd_dom_sf"/>
</dbReference>
<name>A0ABU2LD49_9ACTN</name>
<keyword evidence="1" id="KW-0805">Transcription regulation</keyword>
<keyword evidence="6" id="KW-1185">Reference proteome</keyword>
<dbReference type="PANTHER" id="PTHR30146">
    <property type="entry name" value="LACI-RELATED TRANSCRIPTIONAL REPRESSOR"/>
    <property type="match status" value="1"/>
</dbReference>
<protein>
    <submittedName>
        <fullName evidence="5">LacI family DNA-binding transcriptional regulator</fullName>
    </submittedName>
</protein>
<evidence type="ECO:0000256" key="2">
    <source>
        <dbReference type="ARBA" id="ARBA00023125"/>
    </source>
</evidence>
<dbReference type="Gene3D" id="1.10.260.40">
    <property type="entry name" value="lambda repressor-like DNA-binding domains"/>
    <property type="match status" value="1"/>
</dbReference>
<evidence type="ECO:0000313" key="5">
    <source>
        <dbReference type="EMBL" id="MDT0309504.1"/>
    </source>
</evidence>
<keyword evidence="3" id="KW-0804">Transcription</keyword>
<dbReference type="InterPro" id="IPR000843">
    <property type="entry name" value="HTH_LacI"/>
</dbReference>
<dbReference type="CDD" id="cd01392">
    <property type="entry name" value="HTH_LacI"/>
    <property type="match status" value="1"/>
</dbReference>
<accession>A0ABU2LD49</accession>
<keyword evidence="2 5" id="KW-0238">DNA-binding</keyword>
<sequence>MTTIHDVTRAAGVSPATVSRVTNGNAAVDPALAARVREAMRRLDYRPNTAARRRAAPAATCGP</sequence>
<dbReference type="PRINTS" id="PR00036">
    <property type="entry name" value="HTHLACI"/>
</dbReference>
<dbReference type="PROSITE" id="PS50932">
    <property type="entry name" value="HTH_LACI_2"/>
    <property type="match status" value="1"/>
</dbReference>
<dbReference type="Proteomes" id="UP001183388">
    <property type="component" value="Unassembled WGS sequence"/>
</dbReference>